<evidence type="ECO:0000256" key="1">
    <source>
        <dbReference type="ARBA" id="ARBA00023186"/>
    </source>
</evidence>
<dbReference type="Proteomes" id="UP001497457">
    <property type="component" value="Chromosome 6rd"/>
</dbReference>
<sequence length="368" mass="39709">MSSLRSSCCPALAVGGGRAWRAAAPAGGRGRRCLRPGGKLAASGSNGDGGANVPERRLARPTRFQPSQSDLLSYRIWPGAKRAAEYNDSRLRLRAAAASLRPPPVALLAPRRNALLLPPLRRFCSPAPPRASATPDSEPVPFLAALHKSPDEREIMVAPDVKAETMKLMDRRGALEAEMDAIITGLTAPGGPGITGGLVDAEGFPRSDIDIQNVLAQRRRLAELRNDHKDVTNKIDKNLEILHSSKLSRNEQSTSRESDTTASSHIGLSQSEPMEEDPVARLPFAMIDEITDGSPAAVDGLQLGDEIVKFGNVEAGDRLQERLMSEAISSEDRQVSLSIIRQGSAMNLTITPRRWNGRGLLGCHFRML</sequence>
<keyword evidence="1" id="KW-0143">Chaperone</keyword>
<dbReference type="PROSITE" id="PS50106">
    <property type="entry name" value="PDZ"/>
    <property type="match status" value="1"/>
</dbReference>
<evidence type="ECO:0000313" key="4">
    <source>
        <dbReference type="EMBL" id="CAL5074286.1"/>
    </source>
</evidence>
<feature type="region of interest" description="Disordered" evidence="2">
    <location>
        <begin position="243"/>
        <end position="275"/>
    </location>
</feature>
<proteinExistence type="predicted"/>
<dbReference type="Gene3D" id="6.10.140.1710">
    <property type="match status" value="1"/>
</dbReference>
<reference evidence="5" key="1">
    <citation type="submission" date="2024-06" db="EMBL/GenBank/DDBJ databases">
        <authorList>
            <person name="Ryan C."/>
        </authorList>
    </citation>
    <scope>NUCLEOTIDE SEQUENCE [LARGE SCALE GENOMIC DNA]</scope>
</reference>
<evidence type="ECO:0000256" key="2">
    <source>
        <dbReference type="SAM" id="MobiDB-lite"/>
    </source>
</evidence>
<dbReference type="InterPro" id="IPR036034">
    <property type="entry name" value="PDZ_sf"/>
</dbReference>
<name>A0ABC9FF11_9POAL</name>
<feature type="compositionally biased region" description="Polar residues" evidence="2">
    <location>
        <begin position="260"/>
        <end position="272"/>
    </location>
</feature>
<dbReference type="Pfam" id="PF18265">
    <property type="entry name" value="Nas2_N"/>
    <property type="match status" value="1"/>
</dbReference>
<dbReference type="InterPro" id="IPR001478">
    <property type="entry name" value="PDZ"/>
</dbReference>
<dbReference type="InterPro" id="IPR035269">
    <property type="entry name" value="PSMD9"/>
</dbReference>
<dbReference type="InterPro" id="IPR040815">
    <property type="entry name" value="Nas2_N"/>
</dbReference>
<dbReference type="SMART" id="SM00228">
    <property type="entry name" value="PDZ"/>
    <property type="match status" value="1"/>
</dbReference>
<feature type="compositionally biased region" description="Low complexity" evidence="2">
    <location>
        <begin position="35"/>
        <end position="45"/>
    </location>
</feature>
<dbReference type="SUPFAM" id="SSF50156">
    <property type="entry name" value="PDZ domain-like"/>
    <property type="match status" value="1"/>
</dbReference>
<dbReference type="FunFam" id="2.30.42.10:FF:000107">
    <property type="entry name" value="26S proteasome non-ATPase regulatory subunit 9"/>
    <property type="match status" value="1"/>
</dbReference>
<dbReference type="EMBL" id="OZ075116">
    <property type="protein sequence ID" value="CAL5074286.1"/>
    <property type="molecule type" value="Genomic_DNA"/>
</dbReference>
<reference evidence="4 5" key="2">
    <citation type="submission" date="2024-10" db="EMBL/GenBank/DDBJ databases">
        <authorList>
            <person name="Ryan C."/>
        </authorList>
    </citation>
    <scope>NUCLEOTIDE SEQUENCE [LARGE SCALE GENOMIC DNA]</scope>
</reference>
<evidence type="ECO:0000313" key="5">
    <source>
        <dbReference type="Proteomes" id="UP001497457"/>
    </source>
</evidence>
<protein>
    <recommendedName>
        <fullName evidence="3">PDZ domain-containing protein</fullName>
    </recommendedName>
</protein>
<gene>
    <name evidence="4" type="ORF">URODEC1_LOCUS105125</name>
</gene>
<accession>A0ABC9FF11</accession>
<dbReference type="AlphaFoldDB" id="A0ABC9FF11"/>
<feature type="domain" description="PDZ" evidence="3">
    <location>
        <begin position="244"/>
        <end position="343"/>
    </location>
</feature>
<keyword evidence="5" id="KW-1185">Reference proteome</keyword>
<dbReference type="Gene3D" id="2.30.42.10">
    <property type="match status" value="1"/>
</dbReference>
<organism evidence="4 5">
    <name type="scientific">Urochloa decumbens</name>
    <dbReference type="NCBI Taxonomy" id="240449"/>
    <lineage>
        <taxon>Eukaryota</taxon>
        <taxon>Viridiplantae</taxon>
        <taxon>Streptophyta</taxon>
        <taxon>Embryophyta</taxon>
        <taxon>Tracheophyta</taxon>
        <taxon>Spermatophyta</taxon>
        <taxon>Magnoliopsida</taxon>
        <taxon>Liliopsida</taxon>
        <taxon>Poales</taxon>
        <taxon>Poaceae</taxon>
        <taxon>PACMAD clade</taxon>
        <taxon>Panicoideae</taxon>
        <taxon>Panicodae</taxon>
        <taxon>Paniceae</taxon>
        <taxon>Melinidinae</taxon>
        <taxon>Urochloa</taxon>
    </lineage>
</organism>
<dbReference type="PANTHER" id="PTHR12651:SF1">
    <property type="entry name" value="26S PROTEASOME NON-ATPASE REGULATORY SUBUNIT 9"/>
    <property type="match status" value="1"/>
</dbReference>
<feature type="region of interest" description="Disordered" evidence="2">
    <location>
        <begin position="35"/>
        <end position="54"/>
    </location>
</feature>
<dbReference type="PANTHER" id="PTHR12651">
    <property type="entry name" value="26S PROTEASOME NON-ATPASE REGULATORY SUBUNIT 9"/>
    <property type="match status" value="1"/>
</dbReference>
<evidence type="ECO:0000259" key="3">
    <source>
        <dbReference type="PROSITE" id="PS50106"/>
    </source>
</evidence>